<dbReference type="EMBL" id="PNEN01000562">
    <property type="protein sequence ID" value="PPJ54536.1"/>
    <property type="molecule type" value="Genomic_DNA"/>
</dbReference>
<dbReference type="OrthoDB" id="423576at2759"/>
<evidence type="ECO:0008006" key="3">
    <source>
        <dbReference type="Google" id="ProtNLM"/>
    </source>
</evidence>
<name>A0A2S6C4A6_9PEZI</name>
<sequence>MKTLHNIPCLYRAAPRSRVLTSRLSGSGFTAPAGYQGYPSWPPFVSKPGNTSVLGSSRCFSQCSGPEGLVEQIWDTSKLEFLPADLATVLDGVAKVARKGAGESMPLRDYLQQSPVHYGSPLVWLAAFEQDLGKDGVLLPLAKVTLGVAILRARSRLRQRSNASELQLVWRMLYEALTATGENAEIFRLSRSAQGFMAIPLCSLVEGGRIQELFRLHVWLPDGQRGAPGFATHSHQPHAQSWVLAGKGVDHSYSAESVTKPEAGDLAIYTVGWADSKEVASVYKTHQSFSKVVNTHRYIRPKLVRTSVHSANMSYTIPAGDFHRTEVAGDRLHATLFFFDASRGFVNDAPVLGPADQESSVQVREVDVHSPASLAVAVHALRCWEVLVEQSAENEQNADSEASQRALMKALQVCHESPILSKVPYYRSKVLGDLSRVYRCTGEYAKDGAKNFMIQALERQLLMSGAHADVDVELQRRLSEAVLRMRYREMFQRTIRPVLTARPARSVRDIRVAYDRALDLEKDKRLTFDRLKYVRYADMVTFGRFPRSGDGIIEEYSACSAVQHIVFISYRWTTRDPWGKTPDNDERRLYRKTMAAIHEFLESRGEVDADALGIWIDVCCIDQDNPLQGVASLPLMVPQCDALISLVDEEYHDRAWCSVEVMIIHALGHAYGIHLWFQHTEQTEEGNGGAQQATKYRLQEGPARTEGDLPSKKLRFPHDMDRVLFLERQIRLMC</sequence>
<gene>
    <name evidence="1" type="ORF">CBER1_02503</name>
</gene>
<proteinExistence type="predicted"/>
<accession>A0A2S6C4A6</accession>
<evidence type="ECO:0000313" key="2">
    <source>
        <dbReference type="Proteomes" id="UP000237631"/>
    </source>
</evidence>
<dbReference type="AlphaFoldDB" id="A0A2S6C4A6"/>
<evidence type="ECO:0000313" key="1">
    <source>
        <dbReference type="EMBL" id="PPJ54536.1"/>
    </source>
</evidence>
<dbReference type="Proteomes" id="UP000237631">
    <property type="component" value="Unassembled WGS sequence"/>
</dbReference>
<organism evidence="1 2">
    <name type="scientific">Cercospora berteroae</name>
    <dbReference type="NCBI Taxonomy" id="357750"/>
    <lineage>
        <taxon>Eukaryota</taxon>
        <taxon>Fungi</taxon>
        <taxon>Dikarya</taxon>
        <taxon>Ascomycota</taxon>
        <taxon>Pezizomycotina</taxon>
        <taxon>Dothideomycetes</taxon>
        <taxon>Dothideomycetidae</taxon>
        <taxon>Mycosphaerellales</taxon>
        <taxon>Mycosphaerellaceae</taxon>
        <taxon>Cercospora</taxon>
    </lineage>
</organism>
<keyword evidence="2" id="KW-1185">Reference proteome</keyword>
<protein>
    <recommendedName>
        <fullName evidence="3">Heterokaryon incompatibility domain-containing protein</fullName>
    </recommendedName>
</protein>
<comment type="caution">
    <text evidence="1">The sequence shown here is derived from an EMBL/GenBank/DDBJ whole genome shotgun (WGS) entry which is preliminary data.</text>
</comment>
<reference evidence="2" key="1">
    <citation type="journal article" date="2017" name="bioRxiv">
        <title>Conservation of a gene cluster reveals novel cercosporin biosynthetic mechanisms and extends production to the genus Colletotrichum.</title>
        <authorList>
            <person name="de Jonge R."/>
            <person name="Ebert M.K."/>
            <person name="Huitt-Roehl C.R."/>
            <person name="Pal P."/>
            <person name="Suttle J.C."/>
            <person name="Spanner R.E."/>
            <person name="Neubauer J.D."/>
            <person name="Jurick W.M.II."/>
            <person name="Stott K.A."/>
            <person name="Secor G.A."/>
            <person name="Thomma B.P.H.J."/>
            <person name="Van de Peer Y."/>
            <person name="Townsend C.A."/>
            <person name="Bolton M.D."/>
        </authorList>
    </citation>
    <scope>NUCLEOTIDE SEQUENCE [LARGE SCALE GENOMIC DNA]</scope>
    <source>
        <strain evidence="2">CBS538.71</strain>
    </source>
</reference>